<proteinExistence type="predicted"/>
<name>A0A6J8CKC6_MYTCO</name>
<dbReference type="Pfam" id="PF00144">
    <property type="entry name" value="Beta-lactamase"/>
    <property type="match status" value="1"/>
</dbReference>
<reference evidence="2 3" key="1">
    <citation type="submission" date="2020-06" db="EMBL/GenBank/DDBJ databases">
        <authorList>
            <person name="Li R."/>
            <person name="Bekaert M."/>
        </authorList>
    </citation>
    <scope>NUCLEOTIDE SEQUENCE [LARGE SCALE GENOMIC DNA]</scope>
    <source>
        <strain evidence="3">wild</strain>
    </source>
</reference>
<evidence type="ECO:0000313" key="2">
    <source>
        <dbReference type="EMBL" id="CAC5395577.1"/>
    </source>
</evidence>
<dbReference type="SUPFAM" id="SSF56601">
    <property type="entry name" value="beta-lactamase/transpeptidase-like"/>
    <property type="match status" value="1"/>
</dbReference>
<sequence length="304" mass="33780">MGDRQLDCDTSSEWKPELKYDFDPITSDDEIVTVDLGGTPIQCLKIGDAFQHIVKMVRMIPDYRKHIPSIRNMEMDDDDVLICAFSKSDIDFRIGLPKNMSYRGARFEPYGINAFLRSALKTPSMWMFVIGLLLNPDNLLSKASAAVTDQITTDPYMREIAISSVSGHGTARGMAKLYGILANGGKLGDKQFLSEETLKALTTPKVAGESLNYGRKIQMGRGLYYSKNPKNEDVYGHPGYGGQMAYGDTMNNIGMAYLTNDLSAFGYGNDPKFLALQKEFYNCLNNIEKSKSSLGKQFDTLSVS</sequence>
<organism evidence="2 3">
    <name type="scientific">Mytilus coruscus</name>
    <name type="common">Sea mussel</name>
    <dbReference type="NCBI Taxonomy" id="42192"/>
    <lineage>
        <taxon>Eukaryota</taxon>
        <taxon>Metazoa</taxon>
        <taxon>Spiralia</taxon>
        <taxon>Lophotrochozoa</taxon>
        <taxon>Mollusca</taxon>
        <taxon>Bivalvia</taxon>
        <taxon>Autobranchia</taxon>
        <taxon>Pteriomorphia</taxon>
        <taxon>Mytilida</taxon>
        <taxon>Mytiloidea</taxon>
        <taxon>Mytilidae</taxon>
        <taxon>Mytilinae</taxon>
        <taxon>Mytilus</taxon>
    </lineage>
</organism>
<accession>A0A6J8CKC6</accession>
<dbReference type="InterPro" id="IPR052907">
    <property type="entry name" value="Beta-lactamase/esterase"/>
</dbReference>
<protein>
    <recommendedName>
        <fullName evidence="1">Beta-lactamase-related domain-containing protein</fullName>
    </recommendedName>
</protein>
<evidence type="ECO:0000313" key="3">
    <source>
        <dbReference type="Proteomes" id="UP000507470"/>
    </source>
</evidence>
<dbReference type="InterPro" id="IPR012338">
    <property type="entry name" value="Beta-lactam/transpept-like"/>
</dbReference>
<dbReference type="PANTHER" id="PTHR43319:SF3">
    <property type="entry name" value="BETA-LACTAMASE-RELATED DOMAIN-CONTAINING PROTEIN"/>
    <property type="match status" value="1"/>
</dbReference>
<feature type="domain" description="Beta-lactamase-related" evidence="1">
    <location>
        <begin position="156"/>
        <end position="264"/>
    </location>
</feature>
<dbReference type="AlphaFoldDB" id="A0A6J8CKC6"/>
<dbReference type="InterPro" id="IPR001466">
    <property type="entry name" value="Beta-lactam-related"/>
</dbReference>
<dbReference type="EMBL" id="CACVKT020005553">
    <property type="protein sequence ID" value="CAC5395577.1"/>
    <property type="molecule type" value="Genomic_DNA"/>
</dbReference>
<gene>
    <name evidence="2" type="ORF">MCOR_30235</name>
</gene>
<keyword evidence="3" id="KW-1185">Reference proteome</keyword>
<dbReference type="OrthoDB" id="5946976at2759"/>
<dbReference type="Proteomes" id="UP000507470">
    <property type="component" value="Unassembled WGS sequence"/>
</dbReference>
<dbReference type="Gene3D" id="3.40.710.10">
    <property type="entry name" value="DD-peptidase/beta-lactamase superfamily"/>
    <property type="match status" value="1"/>
</dbReference>
<evidence type="ECO:0000259" key="1">
    <source>
        <dbReference type="Pfam" id="PF00144"/>
    </source>
</evidence>
<dbReference type="PANTHER" id="PTHR43319">
    <property type="entry name" value="BETA-LACTAMASE-RELATED"/>
    <property type="match status" value="1"/>
</dbReference>